<dbReference type="InterPro" id="IPR023213">
    <property type="entry name" value="CAT-like_dom_sf"/>
</dbReference>
<evidence type="ECO:0008006" key="3">
    <source>
        <dbReference type="Google" id="ProtNLM"/>
    </source>
</evidence>
<dbReference type="SUPFAM" id="SSF52777">
    <property type="entry name" value="CoA-dependent acyltransferases"/>
    <property type="match status" value="1"/>
</dbReference>
<dbReference type="Proteomes" id="UP000326950">
    <property type="component" value="Unassembled WGS sequence"/>
</dbReference>
<keyword evidence="2" id="KW-1185">Reference proteome</keyword>
<dbReference type="Gene3D" id="3.30.559.10">
    <property type="entry name" value="Chloramphenicol acetyltransferase-like domain"/>
    <property type="match status" value="1"/>
</dbReference>
<proteinExistence type="predicted"/>
<sequence length="443" mass="49810">MSWSRSSSTRWARPLSGMEGYFNFIRGVSASLCDGRQHYTLLSKVRVELDLPDVLPSLKYAWRQLRYQQPQIAATVENMELVYKITNETSVAEWVDETFIVSSALDADELCGSVQPIKQATLYYIPASSELVLRVHHIIIDGTGVKLFWRSYFNALIAPLSQITFGDEHLRLPPVLEEALGNSEQPTQEQADRAAALLGPVAEIMPGIGPVSKLGKAPSGRIRNREYVFSPQKTKAVIKACKDKLFSVTSAVHAAYIQTITKYADPTANISRYVTVNSLSLRPYLPEPYNTSDYSVSLYYAPLPFVLNTPTSFSEAATALHEHYQTGFKTNTENRDICGYVMCMLRDMVQTPEFQARPISRDALVSSLGVVEEHLKHTYGTTVTVKDFMFGAETVLGMSMLFVYTFRDQLRLVYSFDDGFEEESDIQMYLEELDTVLTEELLG</sequence>
<dbReference type="PANTHER" id="PTHR42034:SF1">
    <property type="entry name" value="CONDENSATION DOMAIN-CONTAINING PROTEIN"/>
    <property type="match status" value="1"/>
</dbReference>
<dbReference type="PANTHER" id="PTHR42034">
    <property type="entry name" value="CHROMOSOME 7, WHOLE GENOME SHOTGUN SEQUENCE-RELATED"/>
    <property type="match status" value="1"/>
</dbReference>
<dbReference type="Gene3D" id="3.30.559.30">
    <property type="entry name" value="Nonribosomal peptide synthetase, condensation domain"/>
    <property type="match status" value="1"/>
</dbReference>
<evidence type="ECO:0000313" key="2">
    <source>
        <dbReference type="Proteomes" id="UP000326950"/>
    </source>
</evidence>
<protein>
    <recommendedName>
        <fullName evidence="3">Condensation domain-containing protein</fullName>
    </recommendedName>
</protein>
<accession>A0A5N6V4X5</accession>
<dbReference type="OrthoDB" id="2548233at2759"/>
<organism evidence="1 2">
    <name type="scientific">Aspergillus tamarii</name>
    <dbReference type="NCBI Taxonomy" id="41984"/>
    <lineage>
        <taxon>Eukaryota</taxon>
        <taxon>Fungi</taxon>
        <taxon>Dikarya</taxon>
        <taxon>Ascomycota</taxon>
        <taxon>Pezizomycotina</taxon>
        <taxon>Eurotiomycetes</taxon>
        <taxon>Eurotiomycetidae</taxon>
        <taxon>Eurotiales</taxon>
        <taxon>Aspergillaceae</taxon>
        <taxon>Aspergillus</taxon>
        <taxon>Aspergillus subgen. Circumdati</taxon>
    </lineage>
</organism>
<gene>
    <name evidence="1" type="ORF">BDV40DRAFT_59287</name>
</gene>
<evidence type="ECO:0000313" key="1">
    <source>
        <dbReference type="EMBL" id="KAE8165700.1"/>
    </source>
</evidence>
<reference evidence="1 2" key="1">
    <citation type="submission" date="2019-04" db="EMBL/GenBank/DDBJ databases">
        <title>Friends and foes A comparative genomics study of 23 Aspergillus species from section Flavi.</title>
        <authorList>
            <consortium name="DOE Joint Genome Institute"/>
            <person name="Kjaerbolling I."/>
            <person name="Vesth T."/>
            <person name="Frisvad J.C."/>
            <person name="Nybo J.L."/>
            <person name="Theobald S."/>
            <person name="Kildgaard S."/>
            <person name="Isbrandt T."/>
            <person name="Kuo A."/>
            <person name="Sato A."/>
            <person name="Lyhne E.K."/>
            <person name="Kogle M.E."/>
            <person name="Wiebenga A."/>
            <person name="Kun R.S."/>
            <person name="Lubbers R.J."/>
            <person name="Makela M.R."/>
            <person name="Barry K."/>
            <person name="Chovatia M."/>
            <person name="Clum A."/>
            <person name="Daum C."/>
            <person name="Haridas S."/>
            <person name="He G."/>
            <person name="LaButti K."/>
            <person name="Lipzen A."/>
            <person name="Mondo S."/>
            <person name="Riley R."/>
            <person name="Salamov A."/>
            <person name="Simmons B.A."/>
            <person name="Magnuson J.K."/>
            <person name="Henrissat B."/>
            <person name="Mortensen U.H."/>
            <person name="Larsen T.O."/>
            <person name="Devries R.P."/>
            <person name="Grigoriev I.V."/>
            <person name="Machida M."/>
            <person name="Baker S.E."/>
            <person name="Andersen M.R."/>
        </authorList>
    </citation>
    <scope>NUCLEOTIDE SEQUENCE [LARGE SCALE GENOMIC DNA]</scope>
    <source>
        <strain evidence="1 2">CBS 117626</strain>
    </source>
</reference>
<dbReference type="EMBL" id="ML738599">
    <property type="protein sequence ID" value="KAE8165700.1"/>
    <property type="molecule type" value="Genomic_DNA"/>
</dbReference>
<dbReference type="AlphaFoldDB" id="A0A5N6V4X5"/>
<name>A0A5N6V4X5_ASPTM</name>